<sequence length="201" mass="20119">MGKSNFVLASVVSLLTMGALPLYAKAEPAAPKPVTVDGGKIQFTGSVVSAPCVVDNDTESQMVNLGQIAANSLGKKGSTGSPVGFNIKLTGCDLTPPGANPTETANYTKASIVFNGAPAGDDSTTLSLNANGSGESVAKNVGIQISQNNVPVKINGSTATNSSNLHVGSNLIPFAATYVATGDAVVAGSANAVVNFSVNYE</sequence>
<keyword evidence="3 5" id="KW-0732">Signal</keyword>
<reference evidence="7 8" key="1">
    <citation type="journal article" date="2013" name="Syst. Appl. Microbiol.">
        <title>Phylogenetic position and virulence apparatus of the pear flower necrosis pathogen Erwinia piriflorinigrans CFBP 5888T as assessed by comparative genomics.</title>
        <authorList>
            <person name="Smits T.H."/>
            <person name="Rezzonico F."/>
            <person name="Lopez M.M."/>
            <person name="Blom J."/>
            <person name="Goesmann A."/>
            <person name="Frey J.E."/>
            <person name="Duffy B."/>
        </authorList>
    </citation>
    <scope>NUCLEOTIDE SEQUENCE [LARGE SCALE GENOMIC DNA]</scope>
    <source>
        <strain evidence="8">CFBP5888</strain>
    </source>
</reference>
<evidence type="ECO:0000313" key="8">
    <source>
        <dbReference type="Proteomes" id="UP000018217"/>
    </source>
</evidence>
<feature type="chain" id="PRO_5004743518" evidence="5">
    <location>
        <begin position="25"/>
        <end position="201"/>
    </location>
</feature>
<evidence type="ECO:0000313" key="7">
    <source>
        <dbReference type="EMBL" id="CCG88968.1"/>
    </source>
</evidence>
<dbReference type="STRING" id="1161919.EPIR_3605"/>
<dbReference type="GO" id="GO:0043709">
    <property type="term" value="P:cell adhesion involved in single-species biofilm formation"/>
    <property type="evidence" value="ECO:0007669"/>
    <property type="project" value="TreeGrafter"/>
</dbReference>
<dbReference type="RefSeq" id="WP_023656696.1">
    <property type="nucleotide sequence ID" value="NZ_CAHS01000022.1"/>
</dbReference>
<dbReference type="Proteomes" id="UP000018217">
    <property type="component" value="Unassembled WGS sequence"/>
</dbReference>
<dbReference type="AlphaFoldDB" id="V5ZC54"/>
<evidence type="ECO:0000256" key="2">
    <source>
        <dbReference type="ARBA" id="ARBA00006671"/>
    </source>
</evidence>
<dbReference type="EMBL" id="CAHS01000022">
    <property type="protein sequence ID" value="CCG88968.1"/>
    <property type="molecule type" value="Genomic_DNA"/>
</dbReference>
<keyword evidence="4" id="KW-0281">Fimbrium</keyword>
<dbReference type="InterPro" id="IPR050263">
    <property type="entry name" value="Bact_Fimbrial_Adh_Pro"/>
</dbReference>
<keyword evidence="8" id="KW-1185">Reference proteome</keyword>
<dbReference type="InterPro" id="IPR008966">
    <property type="entry name" value="Adhesion_dom_sf"/>
</dbReference>
<evidence type="ECO:0000259" key="6">
    <source>
        <dbReference type="Pfam" id="PF00419"/>
    </source>
</evidence>
<feature type="signal peptide" evidence="5">
    <location>
        <begin position="1"/>
        <end position="24"/>
    </location>
</feature>
<feature type="domain" description="Fimbrial-type adhesion" evidence="6">
    <location>
        <begin position="41"/>
        <end position="201"/>
    </location>
</feature>
<gene>
    <name evidence="7" type="primary">fimA</name>
    <name evidence="7" type="ORF">EPIR_3605</name>
</gene>
<name>V5ZC54_9GAMM</name>
<dbReference type="InterPro" id="IPR000259">
    <property type="entry name" value="Adhesion_dom_fimbrial"/>
</dbReference>
<protein>
    <submittedName>
        <fullName evidence="7">Fimbrin-like protein fimI</fullName>
    </submittedName>
</protein>
<evidence type="ECO:0000256" key="3">
    <source>
        <dbReference type="ARBA" id="ARBA00022729"/>
    </source>
</evidence>
<evidence type="ECO:0000256" key="1">
    <source>
        <dbReference type="ARBA" id="ARBA00004561"/>
    </source>
</evidence>
<dbReference type="Pfam" id="PF00419">
    <property type="entry name" value="Fimbrial"/>
    <property type="match status" value="1"/>
</dbReference>
<evidence type="ECO:0000256" key="5">
    <source>
        <dbReference type="SAM" id="SignalP"/>
    </source>
</evidence>
<dbReference type="SUPFAM" id="SSF49401">
    <property type="entry name" value="Bacterial adhesins"/>
    <property type="match status" value="1"/>
</dbReference>
<comment type="similarity">
    <text evidence="2">Belongs to the fimbrial protein family.</text>
</comment>
<proteinExistence type="inferred from homology"/>
<dbReference type="PANTHER" id="PTHR33420:SF12">
    <property type="entry name" value="FIMBRIN-LIKE PROTEIN FIMI-RELATED"/>
    <property type="match status" value="1"/>
</dbReference>
<organism evidence="7 8">
    <name type="scientific">Erwinia piriflorinigrans CFBP 5888</name>
    <dbReference type="NCBI Taxonomy" id="1161919"/>
    <lineage>
        <taxon>Bacteria</taxon>
        <taxon>Pseudomonadati</taxon>
        <taxon>Pseudomonadota</taxon>
        <taxon>Gammaproteobacteria</taxon>
        <taxon>Enterobacterales</taxon>
        <taxon>Erwiniaceae</taxon>
        <taxon>Erwinia</taxon>
    </lineage>
</organism>
<comment type="subcellular location">
    <subcellularLocation>
        <location evidence="1">Fimbrium</location>
    </subcellularLocation>
</comment>
<evidence type="ECO:0000256" key="4">
    <source>
        <dbReference type="ARBA" id="ARBA00023263"/>
    </source>
</evidence>
<dbReference type="InterPro" id="IPR036937">
    <property type="entry name" value="Adhesion_dom_fimbrial_sf"/>
</dbReference>
<dbReference type="Gene3D" id="2.60.40.1090">
    <property type="entry name" value="Fimbrial-type adhesion domain"/>
    <property type="match status" value="1"/>
</dbReference>
<dbReference type="OrthoDB" id="8586454at2"/>
<dbReference type="PANTHER" id="PTHR33420">
    <property type="entry name" value="FIMBRIAL SUBUNIT ELFA-RELATED"/>
    <property type="match status" value="1"/>
</dbReference>
<accession>V5ZC54</accession>
<comment type="caution">
    <text evidence="7">The sequence shown here is derived from an EMBL/GenBank/DDBJ whole genome shotgun (WGS) entry which is preliminary data.</text>
</comment>
<dbReference type="GO" id="GO:0009289">
    <property type="term" value="C:pilus"/>
    <property type="evidence" value="ECO:0007669"/>
    <property type="project" value="UniProtKB-SubCell"/>
</dbReference>